<organism evidence="2 3">
    <name type="scientific">Caenorhabditis japonica</name>
    <dbReference type="NCBI Taxonomy" id="281687"/>
    <lineage>
        <taxon>Eukaryota</taxon>
        <taxon>Metazoa</taxon>
        <taxon>Ecdysozoa</taxon>
        <taxon>Nematoda</taxon>
        <taxon>Chromadorea</taxon>
        <taxon>Rhabditida</taxon>
        <taxon>Rhabditina</taxon>
        <taxon>Rhabditomorpha</taxon>
        <taxon>Rhabditoidea</taxon>
        <taxon>Rhabditidae</taxon>
        <taxon>Peloderinae</taxon>
        <taxon>Caenorhabditis</taxon>
    </lineage>
</organism>
<dbReference type="AlphaFoldDB" id="A0A8R1IDN7"/>
<dbReference type="InterPro" id="IPR004944">
    <property type="entry name" value="CDK5_activator"/>
</dbReference>
<name>A0A8R1IDN7_CAEJA</name>
<dbReference type="GO" id="GO:0016533">
    <property type="term" value="C:protein kinase 5 complex"/>
    <property type="evidence" value="ECO:0007669"/>
    <property type="project" value="InterPro"/>
</dbReference>
<evidence type="ECO:0000313" key="3">
    <source>
        <dbReference type="Proteomes" id="UP000005237"/>
    </source>
</evidence>
<dbReference type="GO" id="GO:0061575">
    <property type="term" value="F:cyclin-dependent protein serine/threonine kinase activator activity"/>
    <property type="evidence" value="ECO:0007669"/>
    <property type="project" value="InterPro"/>
</dbReference>
<protein>
    <submittedName>
        <fullName evidence="2">Uncharacterized protein</fullName>
    </submittedName>
</protein>
<proteinExistence type="predicted"/>
<reference evidence="2" key="2">
    <citation type="submission" date="2022-06" db="UniProtKB">
        <authorList>
            <consortium name="EnsemblMetazoa"/>
        </authorList>
    </citation>
    <scope>IDENTIFICATION</scope>
    <source>
        <strain evidence="2">DF5081</strain>
    </source>
</reference>
<evidence type="ECO:0000256" key="1">
    <source>
        <dbReference type="SAM" id="MobiDB-lite"/>
    </source>
</evidence>
<accession>A0A8R1IDN7</accession>
<dbReference type="Proteomes" id="UP000005237">
    <property type="component" value="Unassembled WGS sequence"/>
</dbReference>
<sequence length="179" mass="20277">SPLPHRPQTSVCNHLFSPGDGGPTFAPQQRESPRPSAKESVLVQGWNWSKRNIQPVMSRRSLLKSSNMSEATSSKSSNSLVSFTCNASTFTTKQSEKTTVSLDKNQNYKVNAVNDENKELDVLRFVNLDSSTSTSFYSTWYKREDFCRRMGQIEYLRATVESYPRRLRSVIAAKNGRIK</sequence>
<reference evidence="3" key="1">
    <citation type="submission" date="2010-08" db="EMBL/GenBank/DDBJ databases">
        <authorList>
            <consortium name="Caenorhabditis japonica Sequencing Consortium"/>
            <person name="Wilson R.K."/>
        </authorList>
    </citation>
    <scope>NUCLEOTIDE SEQUENCE [LARGE SCALE GENOMIC DNA]</scope>
    <source>
        <strain evidence="3">DF5081</strain>
    </source>
</reference>
<feature type="region of interest" description="Disordered" evidence="1">
    <location>
        <begin position="1"/>
        <end position="40"/>
    </location>
</feature>
<dbReference type="EnsemblMetazoa" id="CJA34015c.1">
    <property type="protein sequence ID" value="CJA34015c.1"/>
    <property type="gene ID" value="WBGene00209862"/>
</dbReference>
<keyword evidence="3" id="KW-1185">Reference proteome</keyword>
<evidence type="ECO:0000313" key="2">
    <source>
        <dbReference type="EnsemblMetazoa" id="CJA34015c.1"/>
    </source>
</evidence>
<dbReference type="Pfam" id="PF03261">
    <property type="entry name" value="CDK5_activator"/>
    <property type="match status" value="1"/>
</dbReference>